<evidence type="ECO:0000313" key="3">
    <source>
        <dbReference type="Proteomes" id="UP000550609"/>
    </source>
</evidence>
<dbReference type="AlphaFoldDB" id="A0A7W3YWG4"/>
<accession>A0A7W3YWG4</accession>
<proteinExistence type="predicted"/>
<name>A0A7W3YWG4_9GAMM</name>
<dbReference type="Proteomes" id="UP000550609">
    <property type="component" value="Unassembled WGS sequence"/>
</dbReference>
<feature type="signal peptide" evidence="1">
    <location>
        <begin position="1"/>
        <end position="25"/>
    </location>
</feature>
<reference evidence="2 3" key="1">
    <citation type="submission" date="2020-08" db="EMBL/GenBank/DDBJ databases">
        <title>Stenotrophomonas sp. W1S232.</title>
        <authorList>
            <person name="Deng Y."/>
        </authorList>
    </citation>
    <scope>NUCLEOTIDE SEQUENCE [LARGE SCALE GENOMIC DNA]</scope>
    <source>
        <strain evidence="2 3">W1S232</strain>
    </source>
</reference>
<evidence type="ECO:0008006" key="4">
    <source>
        <dbReference type="Google" id="ProtNLM"/>
    </source>
</evidence>
<evidence type="ECO:0000313" key="2">
    <source>
        <dbReference type="EMBL" id="MBB1117918.1"/>
    </source>
</evidence>
<comment type="caution">
    <text evidence="2">The sequence shown here is derived from an EMBL/GenBank/DDBJ whole genome shotgun (WGS) entry which is preliminary data.</text>
</comment>
<protein>
    <recommendedName>
        <fullName evidence="4">Secreted protein</fullName>
    </recommendedName>
</protein>
<sequence length="128" mass="13687">MKAMMHPLLKTAGLLGLLVVLPSYATDMIPPEAAVRHVGKEGLVCGLVERGRYAEGSEGQPTFLHMGGSFPRHTFSARIPGSARGNFSFAPETLQGKTICVSGRIERDASRAEIEVRSPAAIKLATIK</sequence>
<organism evidence="2 3">
    <name type="scientific">Stenotrophomonas koreensis</name>
    <dbReference type="NCBI Taxonomy" id="266128"/>
    <lineage>
        <taxon>Bacteria</taxon>
        <taxon>Pseudomonadati</taxon>
        <taxon>Pseudomonadota</taxon>
        <taxon>Gammaproteobacteria</taxon>
        <taxon>Lysobacterales</taxon>
        <taxon>Lysobacteraceae</taxon>
        <taxon>Stenotrophomonas</taxon>
    </lineage>
</organism>
<dbReference type="EMBL" id="JACIUV010000006">
    <property type="protein sequence ID" value="MBB1117918.1"/>
    <property type="molecule type" value="Genomic_DNA"/>
</dbReference>
<feature type="chain" id="PRO_5031513286" description="Secreted protein" evidence="1">
    <location>
        <begin position="26"/>
        <end position="128"/>
    </location>
</feature>
<evidence type="ECO:0000256" key="1">
    <source>
        <dbReference type="SAM" id="SignalP"/>
    </source>
</evidence>
<keyword evidence="1" id="KW-0732">Signal</keyword>
<gene>
    <name evidence="2" type="ORF">H4O09_12735</name>
</gene>